<evidence type="ECO:0000259" key="6">
    <source>
        <dbReference type="Pfam" id="PF24595"/>
    </source>
</evidence>
<dbReference type="Gene3D" id="3.80.10.10">
    <property type="entry name" value="Ribonuclease Inhibitor"/>
    <property type="match status" value="2"/>
</dbReference>
<keyword evidence="1" id="KW-0433">Leucine-rich repeat</keyword>
<feature type="domain" description="DUF7619" evidence="6">
    <location>
        <begin position="644"/>
        <end position="774"/>
    </location>
</feature>
<dbReference type="EMBL" id="JACRUN010000001">
    <property type="protein sequence ID" value="MBC5833568.1"/>
    <property type="molecule type" value="Genomic_DNA"/>
</dbReference>
<dbReference type="InterPro" id="IPR032675">
    <property type="entry name" value="LRR_dom_sf"/>
</dbReference>
<evidence type="ECO:0000256" key="1">
    <source>
        <dbReference type="ARBA" id="ARBA00022614"/>
    </source>
</evidence>
<dbReference type="Pfam" id="PF18962">
    <property type="entry name" value="Por_Secre_tail"/>
    <property type="match status" value="1"/>
</dbReference>
<keyword evidence="2 4" id="KW-0732">Signal</keyword>
<comment type="caution">
    <text evidence="7">The sequence shown here is derived from an EMBL/GenBank/DDBJ whole genome shotgun (WGS) entry which is preliminary data.</text>
</comment>
<dbReference type="InterPro" id="IPR026444">
    <property type="entry name" value="Secre_tail"/>
</dbReference>
<feature type="signal peptide" evidence="4">
    <location>
        <begin position="1"/>
        <end position="19"/>
    </location>
</feature>
<gene>
    <name evidence="7" type="ORF">H8R27_01595</name>
</gene>
<sequence>MKKLTFTLILVISTICAKAQIINFPDANFKAKLLEANYNNNIASSAQPFYDSTSNSWSTNSSNSIDTNNDGEIQIQEAEIITILNLSGSNITSLEGLNYFTNLISLRSSFTGITNLDLSQNVNLKSLDCSNNQLANLDLSSNPLLTSLHCHYNQISNLNITQNNQLEILFCCDNQITNLNISQNTALKTLICSSNQLSILNTTSNINLEILECHSNNISNLNLSQNILLTRLTCAYNPITNLDLSQNINLIYLNCDDIEISNINITQNISLKGLDVSNNQLTGLDISNNNLLESIDCQNNQLTNLDVSNNNLLEIIDCRNNQLTNLDVSNNFNLTILNCKDNLLTMLNIKNNSIEKSYNSPMDMNYTSISLIGNPTLQYICADETQINLIQNKIQALGYINCHVNTYCSFVPGGEFYTIEGQQKFDNENDGCDITDSTFPNLKYSITDGIITGSIISNNSGNYAIPVQAGQYTITPILENPNYFTATPPNVVMSFPTQTSPFTQDFCIRPNGIKHDVEVSIIPTTVARPGFDAIYKIIYKNKGNQVENGTINLQFNDAVLDIVSTNPAFTTQTLNNLSFNYSNLNPFETREISVVLNVNSPVESPAVNAGDFLIYIAEITQLDSDELPIDNTFGLKQLVVNSLDPNDKTCLQGTTISPSEVGKYVHYMIRFENTGTFPAENIVVKDMIDTTKFDVSSLVPLNASHNYVTKISGNKVEFIFENINLPFDDANNDGYIAFKIKTLPSLVIGNTFSNSANIYFDYNFPIVTNTATTTIAALNNPSFEFANYFSLYPNPTSNELNIALKSAIEINSIEIYNPIGQLVTVQTGNALKVDVSNLKTGNYFIKINTNDGFSTSQFIKE</sequence>
<feature type="chain" id="PRO_5047445754" evidence="4">
    <location>
        <begin position="20"/>
        <end position="861"/>
    </location>
</feature>
<keyword evidence="8" id="KW-1185">Reference proteome</keyword>
<evidence type="ECO:0000313" key="7">
    <source>
        <dbReference type="EMBL" id="MBC5833568.1"/>
    </source>
</evidence>
<name>A0ABR7IV12_9FLAO</name>
<keyword evidence="3" id="KW-0677">Repeat</keyword>
<dbReference type="Proteomes" id="UP000605990">
    <property type="component" value="Unassembled WGS sequence"/>
</dbReference>
<evidence type="ECO:0000313" key="8">
    <source>
        <dbReference type="Proteomes" id="UP000605990"/>
    </source>
</evidence>
<dbReference type="InterPro" id="IPR047589">
    <property type="entry name" value="DUF11_rpt"/>
</dbReference>
<feature type="domain" description="Secretion system C-terminal sorting" evidence="5">
    <location>
        <begin position="791"/>
        <end position="858"/>
    </location>
</feature>
<organism evidence="7 8">
    <name type="scientific">Flavobacterium bernardetii</name>
    <dbReference type="NCBI Taxonomy" id="2813823"/>
    <lineage>
        <taxon>Bacteria</taxon>
        <taxon>Pseudomonadati</taxon>
        <taxon>Bacteroidota</taxon>
        <taxon>Flavobacteriia</taxon>
        <taxon>Flavobacteriales</taxon>
        <taxon>Flavobacteriaceae</taxon>
        <taxon>Flavobacterium</taxon>
    </lineage>
</organism>
<dbReference type="InterPro" id="IPR055353">
    <property type="entry name" value="DUF7619"/>
</dbReference>
<dbReference type="SUPFAM" id="SSF52058">
    <property type="entry name" value="L domain-like"/>
    <property type="match status" value="1"/>
</dbReference>
<evidence type="ECO:0000256" key="3">
    <source>
        <dbReference type="ARBA" id="ARBA00022737"/>
    </source>
</evidence>
<evidence type="ECO:0000256" key="2">
    <source>
        <dbReference type="ARBA" id="ARBA00022729"/>
    </source>
</evidence>
<protein>
    <submittedName>
        <fullName evidence="7">T9SS type A sorting domain-containing protein</fullName>
    </submittedName>
</protein>
<proteinExistence type="predicted"/>
<reference evidence="7 8" key="1">
    <citation type="submission" date="2020-08" db="EMBL/GenBank/DDBJ databases">
        <title>Description of novel Flavobacterium F-408 isolate.</title>
        <authorList>
            <person name="Saticioglu I.B."/>
            <person name="Duman M."/>
            <person name="Altun S."/>
        </authorList>
    </citation>
    <scope>NUCLEOTIDE SEQUENCE [LARGE SCALE GENOMIC DNA]</scope>
    <source>
        <strain evidence="7 8">F-408</strain>
    </source>
</reference>
<accession>A0ABR7IV12</accession>
<dbReference type="Pfam" id="PF24595">
    <property type="entry name" value="DUF7619"/>
    <property type="match status" value="1"/>
</dbReference>
<dbReference type="NCBIfam" id="TIGR04183">
    <property type="entry name" value="Por_Secre_tail"/>
    <property type="match status" value="1"/>
</dbReference>
<evidence type="ECO:0000256" key="4">
    <source>
        <dbReference type="SAM" id="SignalP"/>
    </source>
</evidence>
<evidence type="ECO:0000259" key="5">
    <source>
        <dbReference type="Pfam" id="PF18962"/>
    </source>
</evidence>
<dbReference type="InterPro" id="IPR052574">
    <property type="entry name" value="CDIRP"/>
</dbReference>
<dbReference type="PANTHER" id="PTHR47566">
    <property type="match status" value="1"/>
</dbReference>
<dbReference type="PANTHER" id="PTHR47566:SF1">
    <property type="entry name" value="PROTEIN NUD1"/>
    <property type="match status" value="1"/>
</dbReference>
<dbReference type="NCBIfam" id="TIGR01451">
    <property type="entry name" value="B_ant_repeat"/>
    <property type="match status" value="1"/>
</dbReference>